<reference evidence="2 3" key="1">
    <citation type="submission" date="2021-01" db="EMBL/GenBank/DDBJ databases">
        <title>Whole genome shotgun sequence of Verrucosispora andamanensis NBRC 109075.</title>
        <authorList>
            <person name="Komaki H."/>
            <person name="Tamura T."/>
        </authorList>
    </citation>
    <scope>NUCLEOTIDE SEQUENCE [LARGE SCALE GENOMIC DNA]</scope>
    <source>
        <strain evidence="2 3">NBRC 109075</strain>
    </source>
</reference>
<dbReference type="EMBL" id="BOOZ01000042">
    <property type="protein sequence ID" value="GIJ12048.1"/>
    <property type="molecule type" value="Genomic_DNA"/>
</dbReference>
<evidence type="ECO:0000313" key="3">
    <source>
        <dbReference type="Proteomes" id="UP000647017"/>
    </source>
</evidence>
<accession>A0ABQ4I2D2</accession>
<evidence type="ECO:0000313" key="2">
    <source>
        <dbReference type="EMBL" id="GIJ12048.1"/>
    </source>
</evidence>
<feature type="signal peptide" evidence="1">
    <location>
        <begin position="1"/>
        <end position="39"/>
    </location>
</feature>
<dbReference type="Proteomes" id="UP000647017">
    <property type="component" value="Unassembled WGS sequence"/>
</dbReference>
<name>A0ABQ4I2D2_9ACTN</name>
<dbReference type="Gene3D" id="2.60.20.10">
    <property type="entry name" value="Crystallins"/>
    <property type="match status" value="1"/>
</dbReference>
<organism evidence="2 3">
    <name type="scientific">Micromonospora andamanensis</name>
    <dbReference type="NCBI Taxonomy" id="1287068"/>
    <lineage>
        <taxon>Bacteria</taxon>
        <taxon>Bacillati</taxon>
        <taxon>Actinomycetota</taxon>
        <taxon>Actinomycetes</taxon>
        <taxon>Micromonosporales</taxon>
        <taxon>Micromonosporaceae</taxon>
        <taxon>Micromonospora</taxon>
    </lineage>
</organism>
<protein>
    <submittedName>
        <fullName evidence="2">Uncharacterized protein</fullName>
    </submittedName>
</protein>
<proteinExistence type="predicted"/>
<sequence length="181" mass="19236">MAIRSMKDSGRRGRSVLRGAATVALAAGMLAGLPGVAAADPVDDSGDHCVIVLDRLKPGQTESDVVAQKCSDDPADLSHVGTMALTPLVTFYEHAGYGGKSRQLSGEAGTCDAAGYGFSSLTWDYQGGKFVSSFVTHGACNQVRGFYNTQYSGYTERYTGSRSYVGDRLNDHIYSMTVWNG</sequence>
<feature type="chain" id="PRO_5046262571" evidence="1">
    <location>
        <begin position="40"/>
        <end position="181"/>
    </location>
</feature>
<dbReference type="RefSeq" id="WP_204013005.1">
    <property type="nucleotide sequence ID" value="NZ_BOOZ01000042.1"/>
</dbReference>
<keyword evidence="3" id="KW-1185">Reference proteome</keyword>
<comment type="caution">
    <text evidence="2">The sequence shown here is derived from an EMBL/GenBank/DDBJ whole genome shotgun (WGS) entry which is preliminary data.</text>
</comment>
<gene>
    <name evidence="2" type="ORF">Van01_52620</name>
</gene>
<keyword evidence="1" id="KW-0732">Signal</keyword>
<evidence type="ECO:0000256" key="1">
    <source>
        <dbReference type="SAM" id="SignalP"/>
    </source>
</evidence>